<keyword evidence="2" id="KW-1185">Reference proteome</keyword>
<evidence type="ECO:0000313" key="1">
    <source>
        <dbReference type="EMBL" id="ELK17378.1"/>
    </source>
</evidence>
<dbReference type="AlphaFoldDB" id="L5L2Y7"/>
<name>L5L2Y7_PTEAL</name>
<dbReference type="InParanoid" id="L5L2Y7"/>
<dbReference type="Proteomes" id="UP000010552">
    <property type="component" value="Unassembled WGS sequence"/>
</dbReference>
<dbReference type="EMBL" id="KB030406">
    <property type="protein sequence ID" value="ELK17378.1"/>
    <property type="molecule type" value="Genomic_DNA"/>
</dbReference>
<evidence type="ECO:0000313" key="2">
    <source>
        <dbReference type="Proteomes" id="UP000010552"/>
    </source>
</evidence>
<reference evidence="2" key="1">
    <citation type="journal article" date="2013" name="Science">
        <title>Comparative analysis of bat genomes provides insight into the evolution of flight and immunity.</title>
        <authorList>
            <person name="Zhang G."/>
            <person name="Cowled C."/>
            <person name="Shi Z."/>
            <person name="Huang Z."/>
            <person name="Bishop-Lilly K.A."/>
            <person name="Fang X."/>
            <person name="Wynne J.W."/>
            <person name="Xiong Z."/>
            <person name="Baker M.L."/>
            <person name="Zhao W."/>
            <person name="Tachedjian M."/>
            <person name="Zhu Y."/>
            <person name="Zhou P."/>
            <person name="Jiang X."/>
            <person name="Ng J."/>
            <person name="Yang L."/>
            <person name="Wu L."/>
            <person name="Xiao J."/>
            <person name="Feng Y."/>
            <person name="Chen Y."/>
            <person name="Sun X."/>
            <person name="Zhang Y."/>
            <person name="Marsh G.A."/>
            <person name="Crameri G."/>
            <person name="Broder C.C."/>
            <person name="Frey K.G."/>
            <person name="Wang L.F."/>
            <person name="Wang J."/>
        </authorList>
    </citation>
    <scope>NUCLEOTIDE SEQUENCE [LARGE SCALE GENOMIC DNA]</scope>
</reference>
<sequence length="74" mass="7864">MMLDKNEIGSKVITNRMLISCSTGGRARRQATGLHDSPRFLMARCAPVGHSLCLPQSPTEAPAWVMGHMAGGVG</sequence>
<organism evidence="1 2">
    <name type="scientific">Pteropus alecto</name>
    <name type="common">Black flying fox</name>
    <dbReference type="NCBI Taxonomy" id="9402"/>
    <lineage>
        <taxon>Eukaryota</taxon>
        <taxon>Metazoa</taxon>
        <taxon>Chordata</taxon>
        <taxon>Craniata</taxon>
        <taxon>Vertebrata</taxon>
        <taxon>Euteleostomi</taxon>
        <taxon>Mammalia</taxon>
        <taxon>Eutheria</taxon>
        <taxon>Laurasiatheria</taxon>
        <taxon>Chiroptera</taxon>
        <taxon>Yinpterochiroptera</taxon>
        <taxon>Pteropodoidea</taxon>
        <taxon>Pteropodidae</taxon>
        <taxon>Pteropodinae</taxon>
        <taxon>Pteropus</taxon>
    </lineage>
</organism>
<protein>
    <submittedName>
        <fullName evidence="1">Uncharacterized protein</fullName>
    </submittedName>
</protein>
<proteinExistence type="predicted"/>
<gene>
    <name evidence="1" type="ORF">PAL_GLEAN10018896</name>
</gene>
<accession>L5L2Y7</accession>